<feature type="transmembrane region" description="Helical" evidence="2">
    <location>
        <begin position="314"/>
        <end position="338"/>
    </location>
</feature>
<organism evidence="3 4">
    <name type="scientific">Bifidobacterium scardovii</name>
    <dbReference type="NCBI Taxonomy" id="158787"/>
    <lineage>
        <taxon>Bacteria</taxon>
        <taxon>Bacillati</taxon>
        <taxon>Actinomycetota</taxon>
        <taxon>Actinomycetes</taxon>
        <taxon>Bifidobacteriales</taxon>
        <taxon>Bifidobacteriaceae</taxon>
        <taxon>Bifidobacterium</taxon>
    </lineage>
</organism>
<evidence type="ECO:0000313" key="3">
    <source>
        <dbReference type="EMBL" id="KFI90829.1"/>
    </source>
</evidence>
<gene>
    <name evidence="3" type="ORF">BSCA_2542</name>
</gene>
<dbReference type="Pfam" id="PF13687">
    <property type="entry name" value="DUF4153"/>
    <property type="match status" value="1"/>
</dbReference>
<protein>
    <submittedName>
        <fullName evidence="3">Membrane protein</fullName>
    </submittedName>
</protein>
<dbReference type="Proteomes" id="UP000029033">
    <property type="component" value="Unassembled WGS sequence"/>
</dbReference>
<proteinExistence type="predicted"/>
<reference evidence="3 4" key="1">
    <citation type="submission" date="2014-03" db="EMBL/GenBank/DDBJ databases">
        <title>Genomics of Bifidobacteria.</title>
        <authorList>
            <person name="Ventura M."/>
            <person name="Milani C."/>
            <person name="Lugli G.A."/>
        </authorList>
    </citation>
    <scope>NUCLEOTIDE SEQUENCE [LARGE SCALE GENOMIC DNA]</scope>
    <source>
        <strain evidence="3 4">LMG 21589</strain>
    </source>
</reference>
<feature type="transmembrane region" description="Helical" evidence="2">
    <location>
        <begin position="131"/>
        <end position="149"/>
    </location>
</feature>
<feature type="compositionally biased region" description="Low complexity" evidence="1">
    <location>
        <begin position="23"/>
        <end position="50"/>
    </location>
</feature>
<dbReference type="AlphaFoldDB" id="A0A087D5M9"/>
<keyword evidence="4" id="KW-1185">Reference proteome</keyword>
<dbReference type="RefSeq" id="WP_033518646.1">
    <property type="nucleotide sequence ID" value="NZ_CAUPKV010000034.1"/>
</dbReference>
<feature type="transmembrane region" description="Helical" evidence="2">
    <location>
        <begin position="155"/>
        <end position="176"/>
    </location>
</feature>
<feature type="transmembrane region" description="Helical" evidence="2">
    <location>
        <begin position="447"/>
        <end position="475"/>
    </location>
</feature>
<keyword evidence="2" id="KW-0812">Transmembrane</keyword>
<feature type="transmembrane region" description="Helical" evidence="2">
    <location>
        <begin position="385"/>
        <end position="405"/>
    </location>
</feature>
<evidence type="ECO:0000256" key="2">
    <source>
        <dbReference type="SAM" id="Phobius"/>
    </source>
</evidence>
<feature type="transmembrane region" description="Helical" evidence="2">
    <location>
        <begin position="417"/>
        <end position="440"/>
    </location>
</feature>
<accession>A0A087D5M9</accession>
<dbReference type="STRING" id="158787.BSCA_2542"/>
<feature type="transmembrane region" description="Helical" evidence="2">
    <location>
        <begin position="358"/>
        <end position="378"/>
    </location>
</feature>
<feature type="transmembrane region" description="Helical" evidence="2">
    <location>
        <begin position="272"/>
        <end position="293"/>
    </location>
</feature>
<evidence type="ECO:0000256" key="1">
    <source>
        <dbReference type="SAM" id="MobiDB-lite"/>
    </source>
</evidence>
<dbReference type="GeneID" id="85165618"/>
<keyword evidence="2" id="KW-1133">Transmembrane helix</keyword>
<dbReference type="eggNOG" id="COG2205">
    <property type="taxonomic scope" value="Bacteria"/>
</dbReference>
<keyword evidence="2" id="KW-0472">Membrane</keyword>
<feature type="transmembrane region" description="Helical" evidence="2">
    <location>
        <begin position="99"/>
        <end position="119"/>
    </location>
</feature>
<dbReference type="OrthoDB" id="9767931at2"/>
<name>A0A087D5M9_9BIFI</name>
<feature type="transmembrane region" description="Helical" evidence="2">
    <location>
        <begin position="231"/>
        <end position="252"/>
    </location>
</feature>
<comment type="caution">
    <text evidence="3">The sequence shown here is derived from an EMBL/GenBank/DDBJ whole genome shotgun (WGS) entry which is preliminary data.</text>
</comment>
<evidence type="ECO:0000313" key="4">
    <source>
        <dbReference type="Proteomes" id="UP000029033"/>
    </source>
</evidence>
<feature type="region of interest" description="Disordered" evidence="1">
    <location>
        <begin position="1"/>
        <end position="65"/>
    </location>
</feature>
<dbReference type="EMBL" id="JGZO01000028">
    <property type="protein sequence ID" value="KFI90829.1"/>
    <property type="molecule type" value="Genomic_DNA"/>
</dbReference>
<sequence>MHDQHKHRTPHTDPTNGVADKVAAAAGEGTATAITAAAHSPTAAAPQTTIQPPPEPASRTDAAADAAAPLRPRTLRLLAAALAISLLFDRLVAADPYLAHWNLTLGAFWISCAAIVTALHWRTAGSRPAIWFVDAAIMALAAWLALHGGPSGSDAAYALLTVFVAAPSLLMLHAQLANGLFNVRRPWGIALRWLSGWIIQPLTGLGGFGRAVAALAHSAASGGQRPLARKIGIALAISVPVLAVLVPLLASADMVFRYGLLHLIGDIDATELLAHGALVLIPFPLLFSLLAGLDDTDGDAASAYAAHPRIALDPTVTAIVLGMVLAVYAGFCSVQFTFLFAGAGLPDGLTYAEYARGGFFQLLAVASINIAVFGAVLSHAARTRAVTVSLAGLIAATGVMLASAARRLALYIGAYGLTWLRFASMTFIGLLAVVLALCLIRMATDRLPLAAVCFALFVVWYVALGYCAAPAIAGFNAMHGFGAPMDPLP</sequence>
<dbReference type="InterPro" id="IPR025291">
    <property type="entry name" value="DUF4153"/>
</dbReference>